<dbReference type="InterPro" id="IPR018391">
    <property type="entry name" value="PQQ_b-propeller_rpt"/>
</dbReference>
<gene>
    <name evidence="4" type="ORF">DFR86_00440</name>
</gene>
<keyword evidence="1" id="KW-1133">Transmembrane helix</keyword>
<keyword evidence="1" id="KW-0812">Transmembrane</keyword>
<dbReference type="InterPro" id="IPR044060">
    <property type="entry name" value="Bacterial_rp_domain"/>
</dbReference>
<keyword evidence="5" id="KW-1185">Reference proteome</keyword>
<dbReference type="Proteomes" id="UP000248410">
    <property type="component" value="Chromosome"/>
</dbReference>
<feature type="domain" description="Bacterial repeat" evidence="3">
    <location>
        <begin position="485"/>
        <end position="552"/>
    </location>
</feature>
<sequence>MNLKLSKYYRGIVIFSILMFLLTLVSSTQISFMSPTQNSLLSNTETNNPSNAVTNWSQFQGSATHDGYSAWNGPINSVVVWNEQLGGENDGLLEYDHILIVNYLQRGIFSPSDRALNETNGNQIYDLYTYCPIYPAAGEGMIYLPRYYELCAYNISNGNEVWSSSTSINPTSAMISYSNGYVYLTSYDSDTICSFLASTGTKEWTVELNGGITTIPTIGDGLVVVGLSNQIVAISTSSGEVEWNFSFDGSISDTPSYYDGMFFFGTSTGNLYAVNSEGGLVWEKNFGSTIFTTPAIANNLLYFSVNNILYAVNYQNGNIVWNFFTNGNITASPVVSANGIVYTGTSDGILYAINATNGELIWQYSIGDTIVNLLLDNGFLFVMTYDGTLYAFGSEYSITFTESGLPAGTTWSVTLTGEYNKTTISSSSSTITFNNLPEGIYSFTISPSILYEGIGAREVVSQSSGSITLTSNSTVQITYLTQYYLLVNSTYGGTVSPSSGWYNAGSEVQLCASAYFGYQFIKWIGSGIGSYSGKENNVTITINGPINETAIFLPVYVLTFSESGLPSGTTWSVTVNGTTKSITIGFFSDCISFNLPEGIYYYNVSIIYGNNDVRYVPSTFSGIVSLSEGEGVNINYVTQYYVSINSTPGGTVSPSSGWYDQGTTLQISAKPSYGYQFVEWNGSGYDAYTGYNNESTIEVCGPINETAYFERVYTLVFIEGGLPSGTTWCISLNGTTKSSTSPIITFNNLPAGIYSFYISSSVNNYSAEPKSNIIVVKGSSYEIKIPVLFMQITPSNTLTSSNTVTYTSPHTTTTSTVTTSKPTTSLNNLLPYIIIIAVVVVAIIGVVLAIIFGLKK</sequence>
<dbReference type="KEGG" id="asul:DFR86_00440"/>
<dbReference type="PANTHER" id="PTHR34512">
    <property type="entry name" value="CELL SURFACE PROTEIN"/>
    <property type="match status" value="1"/>
</dbReference>
<name>A0A2U9IJF9_9CREN</name>
<evidence type="ECO:0000259" key="2">
    <source>
        <dbReference type="Pfam" id="PF13360"/>
    </source>
</evidence>
<dbReference type="OrthoDB" id="43976at2157"/>
<dbReference type="Gene3D" id="2.40.128.630">
    <property type="match status" value="2"/>
</dbReference>
<protein>
    <recommendedName>
        <fullName evidence="6">Pyrrolo-quinoline quinone</fullName>
    </recommendedName>
</protein>
<feature type="domain" description="Pyrrolo-quinoline quinone repeat" evidence="2">
    <location>
        <begin position="230"/>
        <end position="368"/>
    </location>
</feature>
<evidence type="ECO:0000313" key="5">
    <source>
        <dbReference type="Proteomes" id="UP000248410"/>
    </source>
</evidence>
<dbReference type="Pfam" id="PF18998">
    <property type="entry name" value="Flg_new_2"/>
    <property type="match status" value="2"/>
</dbReference>
<dbReference type="AlphaFoldDB" id="A0A2U9IJF9"/>
<dbReference type="Gene3D" id="2.40.10.480">
    <property type="match status" value="1"/>
</dbReference>
<dbReference type="InterPro" id="IPR002372">
    <property type="entry name" value="PQQ_rpt_dom"/>
</dbReference>
<accession>A0A2U9IJF9</accession>
<dbReference type="RefSeq" id="WP_110379052.1">
    <property type="nucleotide sequence ID" value="NZ_CP029288.2"/>
</dbReference>
<keyword evidence="1" id="KW-0472">Membrane</keyword>
<evidence type="ECO:0000313" key="4">
    <source>
        <dbReference type="EMBL" id="AWR96162.1"/>
    </source>
</evidence>
<dbReference type="SUPFAM" id="SSF50998">
    <property type="entry name" value="Quinoprotein alcohol dehydrogenase-like"/>
    <property type="match status" value="2"/>
</dbReference>
<dbReference type="GeneID" id="36836391"/>
<dbReference type="EMBL" id="CP029288">
    <property type="protein sequence ID" value="AWR96162.1"/>
    <property type="molecule type" value="Genomic_DNA"/>
</dbReference>
<dbReference type="PANTHER" id="PTHR34512:SF30">
    <property type="entry name" value="OUTER MEMBRANE PROTEIN ASSEMBLY FACTOR BAMB"/>
    <property type="match status" value="1"/>
</dbReference>
<dbReference type="InterPro" id="IPR011047">
    <property type="entry name" value="Quinoprotein_ADH-like_sf"/>
</dbReference>
<evidence type="ECO:0000256" key="1">
    <source>
        <dbReference type="SAM" id="Phobius"/>
    </source>
</evidence>
<feature type="domain" description="Bacterial repeat" evidence="3">
    <location>
        <begin position="640"/>
        <end position="711"/>
    </location>
</feature>
<evidence type="ECO:0008006" key="6">
    <source>
        <dbReference type="Google" id="ProtNLM"/>
    </source>
</evidence>
<feature type="transmembrane region" description="Helical" evidence="1">
    <location>
        <begin position="829"/>
        <end position="854"/>
    </location>
</feature>
<proteinExistence type="predicted"/>
<dbReference type="SMART" id="SM00564">
    <property type="entry name" value="PQQ"/>
    <property type="match status" value="6"/>
</dbReference>
<evidence type="ECO:0000259" key="3">
    <source>
        <dbReference type="Pfam" id="PF18998"/>
    </source>
</evidence>
<organism evidence="4 5">
    <name type="scientific">Acidianus sulfidivorans JP7</name>
    <dbReference type="NCBI Taxonomy" id="619593"/>
    <lineage>
        <taxon>Archaea</taxon>
        <taxon>Thermoproteota</taxon>
        <taxon>Thermoprotei</taxon>
        <taxon>Sulfolobales</taxon>
        <taxon>Sulfolobaceae</taxon>
        <taxon>Acidianus</taxon>
    </lineage>
</organism>
<reference evidence="4 5" key="1">
    <citation type="submission" date="2018-05" db="EMBL/GenBank/DDBJ databases">
        <title>Complete Genome Sequences of Extremely Thermoacidophilic, Metal-Mobilizing Type-Strain Members of the Archaeal Family Sulfolobaceae: Acidianus brierleyi DSM-1651T, Acidianus sulfidivorans DSM-18786T, Metallosphaera hakonensis DSM-7519T, and Metallosphaera prunae DSM-10039T.</title>
        <authorList>
            <person name="Counts J.A."/>
            <person name="Kelly R.M."/>
        </authorList>
    </citation>
    <scope>NUCLEOTIDE SEQUENCE [LARGE SCALE GENOMIC DNA]</scope>
    <source>
        <strain evidence="4 5">JP7</strain>
    </source>
</reference>
<dbReference type="Pfam" id="PF13360">
    <property type="entry name" value="PQQ_2"/>
    <property type="match status" value="1"/>
</dbReference>